<feature type="repeat" description="WD" evidence="17">
    <location>
        <begin position="219"/>
        <end position="261"/>
    </location>
</feature>
<feature type="repeat" description="WD" evidence="17">
    <location>
        <begin position="357"/>
        <end position="399"/>
    </location>
</feature>
<feature type="region of interest" description="Disordered" evidence="18">
    <location>
        <begin position="1385"/>
        <end position="1445"/>
    </location>
</feature>
<feature type="compositionally biased region" description="Pro residues" evidence="18">
    <location>
        <begin position="1426"/>
        <end position="1444"/>
    </location>
</feature>
<evidence type="ECO:0000256" key="8">
    <source>
        <dbReference type="ARBA" id="ARBA00022824"/>
    </source>
</evidence>
<evidence type="ECO:0000256" key="2">
    <source>
        <dbReference type="ARBA" id="ARBA00004406"/>
    </source>
</evidence>
<sequence>MSPNRQSKEEVDDIDIIFRNPRDIWMACYKLQTRLQNKVMPRLEDYRMVTGPSSISQSWGIGIPFPGSERIAVINACPYEESGSAVGGRGSGACSLIELARMKLKEINRTAIQAWSPAQQHPVYLAAGTSAQQLDASFSTSASLEIFELDLAEPTLSMKSCGTFSSSHRYHKLVWGPHGMDAQGHPSGVLIAGGENGDIILYDPAKIIAGDSDAIISQNDKHTGPVRALDVNPFQTNLVASGGNESEIYIWDLNNFGTPMTPGPKTQPLEDISCVAWNRQVQHILASASPSGRASVWDLRKNDLIIKVSDHSNRMHCSGLAWNPEVATQLVLASEDDRMPVIQMWDLRFATSPLKVLENHTRGILAIAWSLADPELLLSCGKDNRILCWNPNTAEVLYELPTSTQWCFDIQWCPRNPAVLSAAAFDGHISIYSIMGGSNQNESQQPADQISTSFGNMDPFGMGQALPPLQLPQSTAPKTTITPLKKPPKWIRRPVGASFAFGGKLVTLENVKPTPQQPQQPTLHIVHVSQVVTETDFLDRSDKLQATMTAGSFVDFCQSKIETAQSEFERTMWSFLKVNFEDDTRGKYLELLGYKKEELALKIEAALQKEDIVPEEPVSAPDAEPQPVPVPALEPVSEPPPALHLQPGPELDRKVAGDPLIESGSPPTELYPEPVLVQQPELAPGAPLDVTPEVVSPPLLDAVPESQVQFKTEPQSDVIPGDQLDHLPEPQLDVIPEAQIDIVPEAGLDDKPEAQPGILPEAQIDIVPEAGLDDKPEAQPAILPEAQFDPILETQPLIMPEPQLDLLSEPQFDVLAQPQLLGVMPEPQIHFPPDPQLGMPEPYQHPLPEPQFDLIPDSHFSLIPDPQLSTAPFAPIPAPQFDPIQTQQFDLMQTQPFDPIQTQQFDPIQTQQFDLMQTQQFDPMQTQQFDPIQTQQFDPIQTQQFDPVQTQPFDPVQMQQFASIPLQQFEPVPPTQVDPVPLQQFEPVPPTQVDPVPLQQFEPVPPTQVDPVPAQLVEPVPPTQVEPIPVQQVDSIPEPQVEPVPVQQVDSIPEPQVEPVPPPQVDHIPVQQVDPIPEPQFDVEPEPQLDLEPPVDLPNEHQLDPELEPEPEPEIDLEPEEMTDAEPAVQEDEIDLGETEEKETEEEVCVEATEAINLKVNEGVDGLITEALLTGDFESAVELCLRDNRMADSIILAIAGGPGLLEKTQKKYFEKTKSKITKLISAVVTKDWRDILETCDLQNWKEALAAVMTYASPEEFSSLCGLLGSRLEADGGLQPQACLCYICAGNVEKLVACWARAQESHSPLSLQDLVEKVVVLRKAVEQTQGSSPVVVGTLLAEKMSQYAGLLASQGSLITAIAYLPENSDQVTIQHLRERLRRALGEEAAKPAPSAAPGPAQPAQPAMPSPPMPAPVAAPAAQAYTPIQPPHTPHPPQPTPVPTAPPQYYQQVRSASTITSWSNQTPTALPSIPAPVGPGPDPQSPVQTEPPPPGFVMPPQAPASSAAGYPYPQQYPQTYPHIPHYMPGAGVPAVYQPHQYAAAAHPPLPPSSSSPLPAYPPYMHSPTSHPLHPVFPGSSPAVSGGPPPLAPPPTSSFSPPPLSSGASFQHGGPGAPAPYLPPPPTGPTGPQNGWNDPPALSRLPKKKKVPENYTPPAPITSPIMAPLGGDPQAPVHPQAPPTLQPQQLPPGQPGVQGPYPGHQQPLAPPPGHPARPPVNVEGAPGAPIGDVIQPVRSLPAEKITKKPIPEEHLILKTTFEGLIQKCLAAAADPQTKRKLDDANKRLESLYDKLREKTLSPAIVGGLHNMARSIEARSYTDSLNIHTHIVSSSNFSETSAFMPVLKVVLTQANKLGV</sequence>
<evidence type="ECO:0000256" key="4">
    <source>
        <dbReference type="ARBA" id="ARBA00022448"/>
    </source>
</evidence>
<dbReference type="InterPro" id="IPR036322">
    <property type="entry name" value="WD40_repeat_dom_sf"/>
</dbReference>
<dbReference type="PROSITE" id="PS50082">
    <property type="entry name" value="WD_REPEATS_2"/>
    <property type="match status" value="2"/>
</dbReference>
<dbReference type="SMART" id="SM00320">
    <property type="entry name" value="WD40"/>
    <property type="match status" value="6"/>
</dbReference>
<evidence type="ECO:0000256" key="6">
    <source>
        <dbReference type="ARBA" id="ARBA00022574"/>
    </source>
</evidence>
<dbReference type="GO" id="GO:0070971">
    <property type="term" value="C:endoplasmic reticulum exit site"/>
    <property type="evidence" value="ECO:0007669"/>
    <property type="project" value="TreeGrafter"/>
</dbReference>
<evidence type="ECO:0000256" key="1">
    <source>
        <dbReference type="ARBA" id="ARBA00004299"/>
    </source>
</evidence>
<feature type="compositionally biased region" description="Low complexity" evidence="18">
    <location>
        <begin position="1416"/>
        <end position="1425"/>
    </location>
</feature>
<organism evidence="19 20">
    <name type="scientific">Conger conger</name>
    <name type="common">Conger eel</name>
    <name type="synonym">Muraena conger</name>
    <dbReference type="NCBI Taxonomy" id="82655"/>
    <lineage>
        <taxon>Eukaryota</taxon>
        <taxon>Metazoa</taxon>
        <taxon>Chordata</taxon>
        <taxon>Craniata</taxon>
        <taxon>Vertebrata</taxon>
        <taxon>Euteleostomi</taxon>
        <taxon>Actinopterygii</taxon>
        <taxon>Neopterygii</taxon>
        <taxon>Teleostei</taxon>
        <taxon>Anguilliformes</taxon>
        <taxon>Congridae</taxon>
        <taxon>Conger</taxon>
    </lineage>
</organism>
<feature type="compositionally biased region" description="Pro residues" evidence="18">
    <location>
        <begin position="1705"/>
        <end position="1715"/>
    </location>
</feature>
<keyword evidence="6 17" id="KW-0853">WD repeat</keyword>
<feature type="compositionally biased region" description="Acidic residues" evidence="18">
    <location>
        <begin position="1105"/>
        <end position="1146"/>
    </location>
</feature>
<feature type="compositionally biased region" description="Pro residues" evidence="18">
    <location>
        <begin position="1393"/>
        <end position="1415"/>
    </location>
</feature>
<dbReference type="GO" id="GO:0090110">
    <property type="term" value="P:COPII-coated vesicle cargo loading"/>
    <property type="evidence" value="ECO:0007669"/>
    <property type="project" value="TreeGrafter"/>
</dbReference>
<dbReference type="Gene3D" id="2.130.10.10">
    <property type="entry name" value="YVTN repeat-like/Quinoprotein amine dehydrogenase"/>
    <property type="match status" value="1"/>
</dbReference>
<keyword evidence="20" id="KW-1185">Reference proteome</keyword>
<feature type="compositionally biased region" description="Low complexity" evidence="18">
    <location>
        <begin position="1037"/>
        <end position="1055"/>
    </location>
</feature>
<evidence type="ECO:0000256" key="11">
    <source>
        <dbReference type="ARBA" id="ARBA00023136"/>
    </source>
</evidence>
<dbReference type="GO" id="GO:0007029">
    <property type="term" value="P:endoplasmic reticulum organization"/>
    <property type="evidence" value="ECO:0007669"/>
    <property type="project" value="TreeGrafter"/>
</dbReference>
<feature type="compositionally biased region" description="Pro residues" evidence="18">
    <location>
        <begin position="1471"/>
        <end position="1500"/>
    </location>
</feature>
<feature type="region of interest" description="Disordered" evidence="18">
    <location>
        <begin position="615"/>
        <end position="672"/>
    </location>
</feature>
<feature type="region of interest" description="Disordered" evidence="18">
    <location>
        <begin position="970"/>
        <end position="1146"/>
    </location>
</feature>
<evidence type="ECO:0000256" key="16">
    <source>
        <dbReference type="ARBA" id="ARBA00043112"/>
    </source>
</evidence>
<accession>A0A9Q1D875</accession>
<dbReference type="Gene3D" id="1.20.940.10">
    <property type="entry name" value="Functional domain of the splicing factor Prp18"/>
    <property type="match status" value="1"/>
</dbReference>
<protein>
    <recommendedName>
        <fullName evidence="14">Protein transport protein Sec31A</fullName>
    </recommendedName>
    <alternativeName>
        <fullName evidence="16">SEC31-like protein 1</fullName>
    </alternativeName>
    <alternativeName>
        <fullName evidence="15">SEC31-related protein A</fullName>
    </alternativeName>
</protein>
<keyword evidence="7" id="KW-0677">Repeat</keyword>
<dbReference type="Pfam" id="PF00400">
    <property type="entry name" value="WD40"/>
    <property type="match status" value="2"/>
</dbReference>
<evidence type="ECO:0000256" key="10">
    <source>
        <dbReference type="ARBA" id="ARBA00022927"/>
    </source>
</evidence>
<feature type="compositionally biased region" description="Low complexity" evidence="18">
    <location>
        <begin position="1692"/>
        <end position="1704"/>
    </location>
</feature>
<evidence type="ECO:0000256" key="12">
    <source>
        <dbReference type="ARBA" id="ARBA00023329"/>
    </source>
</evidence>
<dbReference type="InterPro" id="IPR001680">
    <property type="entry name" value="WD40_rpt"/>
</dbReference>
<dbReference type="Gene3D" id="1.25.40.1030">
    <property type="match status" value="2"/>
</dbReference>
<evidence type="ECO:0000256" key="15">
    <source>
        <dbReference type="ARBA" id="ARBA00041470"/>
    </source>
</evidence>
<keyword evidence="10" id="KW-0653">Protein transport</keyword>
<feature type="compositionally biased region" description="Polar residues" evidence="18">
    <location>
        <begin position="1457"/>
        <end position="1467"/>
    </location>
</feature>
<evidence type="ECO:0000313" key="20">
    <source>
        <dbReference type="Proteomes" id="UP001152803"/>
    </source>
</evidence>
<evidence type="ECO:0000256" key="14">
    <source>
        <dbReference type="ARBA" id="ARBA00039468"/>
    </source>
</evidence>
<keyword evidence="8" id="KW-0256">Endoplasmic reticulum</keyword>
<comment type="function">
    <text evidence="13">Component of the coat protein complex II (COPII) which promotes the formation of transport vesicles from the endoplasmic reticulum (ER). The coat has two main functions, the physical deformation of the endoplasmic reticulum membrane into vesicles and the selection of cargo molecules.</text>
</comment>
<dbReference type="GO" id="GO:0030127">
    <property type="term" value="C:COPII vesicle coat"/>
    <property type="evidence" value="ECO:0007669"/>
    <property type="project" value="TreeGrafter"/>
</dbReference>
<dbReference type="SUPFAM" id="SSF50978">
    <property type="entry name" value="WD40 repeat-like"/>
    <property type="match status" value="1"/>
</dbReference>
<dbReference type="FunFam" id="2.130.10.10:FF:000009">
    <property type="entry name" value="Protein transport protein Sec31A isoform A"/>
    <property type="match status" value="1"/>
</dbReference>
<evidence type="ECO:0000256" key="7">
    <source>
        <dbReference type="ARBA" id="ARBA00022737"/>
    </source>
</evidence>
<feature type="region of interest" description="Disordered" evidence="18">
    <location>
        <begin position="1457"/>
        <end position="1509"/>
    </location>
</feature>
<keyword evidence="9" id="KW-0931">ER-Golgi transport</keyword>
<comment type="similarity">
    <text evidence="3">Belongs to the WD repeat SEC31 family.</text>
</comment>
<keyword evidence="12" id="KW-0968">Cytoplasmic vesicle</keyword>
<evidence type="ECO:0000256" key="5">
    <source>
        <dbReference type="ARBA" id="ARBA00022490"/>
    </source>
</evidence>
<evidence type="ECO:0000256" key="18">
    <source>
        <dbReference type="SAM" id="MobiDB-lite"/>
    </source>
</evidence>
<dbReference type="Proteomes" id="UP001152803">
    <property type="component" value="Unassembled WGS sequence"/>
</dbReference>
<evidence type="ECO:0000256" key="9">
    <source>
        <dbReference type="ARBA" id="ARBA00022892"/>
    </source>
</evidence>
<dbReference type="OrthoDB" id="542917at2759"/>
<comment type="subcellular location">
    <subcellularLocation>
        <location evidence="1">Cytoplasmic vesicle</location>
        <location evidence="1">COPII-coated vesicle membrane</location>
        <topology evidence="1">Peripheral membrane protein</topology>
        <orientation evidence="1">Cytoplasmic side</orientation>
    </subcellularLocation>
    <subcellularLocation>
        <location evidence="2">Endoplasmic reticulum membrane</location>
        <topology evidence="2">Peripheral membrane protein</topology>
    </subcellularLocation>
</comment>
<evidence type="ECO:0000313" key="19">
    <source>
        <dbReference type="EMBL" id="KAJ8261189.1"/>
    </source>
</evidence>
<dbReference type="PANTHER" id="PTHR13923">
    <property type="entry name" value="SEC31-RELATED PROTEIN"/>
    <property type="match status" value="1"/>
</dbReference>
<dbReference type="GO" id="GO:0015031">
    <property type="term" value="P:protein transport"/>
    <property type="evidence" value="ECO:0007669"/>
    <property type="project" value="UniProtKB-KW"/>
</dbReference>
<keyword evidence="5" id="KW-0963">Cytoplasm</keyword>
<feature type="compositionally biased region" description="Pro residues" evidence="18">
    <location>
        <begin position="1614"/>
        <end position="1626"/>
    </location>
</feature>
<proteinExistence type="inferred from homology"/>
<comment type="caution">
    <text evidence="19">The sequence shown here is derived from an EMBL/GenBank/DDBJ whole genome shotgun (WGS) entry which is preliminary data.</text>
</comment>
<evidence type="ECO:0000256" key="3">
    <source>
        <dbReference type="ARBA" id="ARBA00009358"/>
    </source>
</evidence>
<evidence type="ECO:0000256" key="17">
    <source>
        <dbReference type="PROSITE-ProRule" id="PRU00221"/>
    </source>
</evidence>
<reference evidence="19" key="1">
    <citation type="journal article" date="2023" name="Science">
        <title>Genome structures resolve the early diversification of teleost fishes.</title>
        <authorList>
            <person name="Parey E."/>
            <person name="Louis A."/>
            <person name="Montfort J."/>
            <person name="Bouchez O."/>
            <person name="Roques C."/>
            <person name="Iampietro C."/>
            <person name="Lluch J."/>
            <person name="Castinel A."/>
            <person name="Donnadieu C."/>
            <person name="Desvignes T."/>
            <person name="Floi Bucao C."/>
            <person name="Jouanno E."/>
            <person name="Wen M."/>
            <person name="Mejri S."/>
            <person name="Dirks R."/>
            <person name="Jansen H."/>
            <person name="Henkel C."/>
            <person name="Chen W.J."/>
            <person name="Zahm M."/>
            <person name="Cabau C."/>
            <person name="Klopp C."/>
            <person name="Thompson A.W."/>
            <person name="Robinson-Rechavi M."/>
            <person name="Braasch I."/>
            <person name="Lecointre G."/>
            <person name="Bobe J."/>
            <person name="Postlethwait J.H."/>
            <person name="Berthelot C."/>
            <person name="Roest Crollius H."/>
            <person name="Guiguen Y."/>
        </authorList>
    </citation>
    <scope>NUCLEOTIDE SEQUENCE</scope>
    <source>
        <strain evidence="19">Concon-B</strain>
    </source>
</reference>
<feature type="compositionally biased region" description="Pro residues" evidence="18">
    <location>
        <begin position="1676"/>
        <end position="1691"/>
    </location>
</feature>
<dbReference type="GO" id="GO:0005789">
    <property type="term" value="C:endoplasmic reticulum membrane"/>
    <property type="evidence" value="ECO:0007669"/>
    <property type="project" value="UniProtKB-SubCell"/>
</dbReference>
<dbReference type="InterPro" id="IPR040251">
    <property type="entry name" value="SEC31-like"/>
</dbReference>
<gene>
    <name evidence="19" type="ORF">COCON_G00169120</name>
</gene>
<feature type="compositionally biased region" description="Pro residues" evidence="18">
    <location>
        <begin position="624"/>
        <end position="642"/>
    </location>
</feature>
<dbReference type="InterPro" id="IPR015943">
    <property type="entry name" value="WD40/YVTN_repeat-like_dom_sf"/>
</dbReference>
<dbReference type="EMBL" id="JAFJMO010000012">
    <property type="protein sequence ID" value="KAJ8261189.1"/>
    <property type="molecule type" value="Genomic_DNA"/>
</dbReference>
<dbReference type="GO" id="GO:0005198">
    <property type="term" value="F:structural molecule activity"/>
    <property type="evidence" value="ECO:0007669"/>
    <property type="project" value="TreeGrafter"/>
</dbReference>
<feature type="region of interest" description="Disordered" evidence="18">
    <location>
        <begin position="1569"/>
        <end position="1723"/>
    </location>
</feature>
<feature type="compositionally biased region" description="Pro residues" evidence="18">
    <location>
        <begin position="1584"/>
        <end position="1601"/>
    </location>
</feature>
<keyword evidence="4" id="KW-0813">Transport</keyword>
<name>A0A9Q1D875_CONCO</name>
<dbReference type="FunFam" id="1.20.940.10:FF:000001">
    <property type="entry name" value="Protein transport protein Sec31A isoform A"/>
    <property type="match status" value="1"/>
</dbReference>
<dbReference type="PANTHER" id="PTHR13923:SF23">
    <property type="entry name" value="PROTEIN TRANSPORT PROTEIN SEC31A"/>
    <property type="match status" value="1"/>
</dbReference>
<keyword evidence="11" id="KW-0472">Membrane</keyword>
<feature type="compositionally biased region" description="Low complexity" evidence="18">
    <location>
        <begin position="1573"/>
        <end position="1583"/>
    </location>
</feature>
<dbReference type="PROSITE" id="PS50294">
    <property type="entry name" value="WD_REPEATS_REGION"/>
    <property type="match status" value="1"/>
</dbReference>
<evidence type="ECO:0000256" key="13">
    <source>
        <dbReference type="ARBA" id="ARBA00025471"/>
    </source>
</evidence>